<accession>A0A804HRP4</accession>
<evidence type="ECO:0008006" key="7">
    <source>
        <dbReference type="Google" id="ProtNLM"/>
    </source>
</evidence>
<evidence type="ECO:0000256" key="1">
    <source>
        <dbReference type="ARBA" id="ARBA00007626"/>
    </source>
</evidence>
<feature type="repeat" description="PPR" evidence="3">
    <location>
        <begin position="176"/>
        <end position="210"/>
    </location>
</feature>
<dbReference type="FunCoup" id="A0A804HRP4">
    <property type="interactions" value="2327"/>
</dbReference>
<dbReference type="PROSITE" id="PS51375">
    <property type="entry name" value="PPR"/>
    <property type="match status" value="8"/>
</dbReference>
<feature type="repeat" description="PPR" evidence="3">
    <location>
        <begin position="315"/>
        <end position="349"/>
    </location>
</feature>
<dbReference type="Gene3D" id="1.25.40.10">
    <property type="entry name" value="Tetratricopeptide repeat domain"/>
    <property type="match status" value="3"/>
</dbReference>
<sequence>MAFLDTPRRPPRSFLLPLLCKPLCTSPSPIDSPPSDITIATASISPTESKLLDNLHVLIRDHHRDNPHLAPSAASPPPDLTIPSLSSSFSNLSPSPPSASLAALLVDRCASLRHGIPFPQALAFFNWWLAASPFSSPSPAFAAAFIEMIDLCGKLRHFDIAWHLLDKMRALGIPVTNQTFFTLIRRYVRAGLPEDAAEAFRRMPNYGCEPEPSTFASLLAALSKKRLAAEAQSLFDALKHQFPPDVVIYSSLVHAWCRAGKLDEAERVFAEMVANGIPPNVYTYTAVIDAMCRAGQIPRANELLCQMIDAECSPNAATFNSLMRAHVKAGRSEKVLQVNNQMKQLGCEPDIITYNFLIETHCRKGQKNLDAALKVLNQMTARGCIPTCHSFNPIFRCIINLGNINAAHKLYDRMKELGCKPNTVTYNLLMEMFSKEKSMDMMLRMKREMVEEGVEPNINTYGVLITAFCERGHWKRAYGLMKEMLEEKSLKPTAPVYEMAMTLLRRAGQLMKHEELVEKMVERGFINRPSRMRPWRSVTTAGLHAPPRAKTRRPRCGHTQRPAPPPLPPPRLLQRHPRRQRLLRLPRRVHPPRPRRPDRAPRGLPGPRRSAAARDGYPPPPLQAPQPLLRLRTAPVREDPPGVRPAGAAAHTCAPPGDAAAEPCRLGRQGRVVLRLRGGRDDPGPVRARGGAARRRREGSVRAGPGLRHHGKHGEEARRRDRAHEERDQAVHRRRRRRHGRRADAEGGGQGAADERVRVHEQARGARRARLLVLPQHQQDEEDGDAGDSGSPATTDLYN</sequence>
<feature type="compositionally biased region" description="Basic residues" evidence="4">
    <location>
        <begin position="573"/>
        <end position="594"/>
    </location>
</feature>
<evidence type="ECO:0000256" key="2">
    <source>
        <dbReference type="ARBA" id="ARBA00022737"/>
    </source>
</evidence>
<keyword evidence="2" id="KW-0677">Repeat</keyword>
<feature type="repeat" description="PPR" evidence="3">
    <location>
        <begin position="457"/>
        <end position="492"/>
    </location>
</feature>
<evidence type="ECO:0000256" key="3">
    <source>
        <dbReference type="PROSITE-ProRule" id="PRU00708"/>
    </source>
</evidence>
<dbReference type="Pfam" id="PF13812">
    <property type="entry name" value="PPR_3"/>
    <property type="match status" value="2"/>
</dbReference>
<dbReference type="Proteomes" id="UP000012960">
    <property type="component" value="Unplaced"/>
</dbReference>
<dbReference type="NCBIfam" id="TIGR00756">
    <property type="entry name" value="PPR"/>
    <property type="match status" value="8"/>
</dbReference>
<dbReference type="SUPFAM" id="SSF48452">
    <property type="entry name" value="TPR-like"/>
    <property type="match status" value="1"/>
</dbReference>
<dbReference type="PANTHER" id="PTHR47447:SF28">
    <property type="entry name" value="PENTACOTRIPEPTIDE-REPEAT REGION OF PRORP DOMAIN-CONTAINING PROTEIN"/>
    <property type="match status" value="1"/>
</dbReference>
<dbReference type="InterPro" id="IPR011990">
    <property type="entry name" value="TPR-like_helical_dom_sf"/>
</dbReference>
<feature type="compositionally biased region" description="Basic and acidic residues" evidence="4">
    <location>
        <begin position="753"/>
        <end position="764"/>
    </location>
</feature>
<dbReference type="Pfam" id="PF13041">
    <property type="entry name" value="PPR_2"/>
    <property type="match status" value="3"/>
</dbReference>
<proteinExistence type="inferred from homology"/>
<feature type="compositionally biased region" description="Pro residues" evidence="4">
    <location>
        <begin position="562"/>
        <end position="571"/>
    </location>
</feature>
<dbReference type="Gramene" id="Ma01_t08350.1">
    <property type="protein sequence ID" value="Ma01_p08350.1"/>
    <property type="gene ID" value="Ma01_g08350"/>
</dbReference>
<evidence type="ECO:0000313" key="6">
    <source>
        <dbReference type="Proteomes" id="UP000012960"/>
    </source>
</evidence>
<feature type="repeat" description="PPR" evidence="3">
    <location>
        <begin position="422"/>
        <end position="456"/>
    </location>
</feature>
<feature type="repeat" description="PPR" evidence="3">
    <location>
        <begin position="350"/>
        <end position="386"/>
    </location>
</feature>
<comment type="similarity">
    <text evidence="1">Belongs to the PPR family. P subfamily.</text>
</comment>
<feature type="compositionally biased region" description="Basic residues" evidence="4">
    <location>
        <begin position="547"/>
        <end position="558"/>
    </location>
</feature>
<evidence type="ECO:0000256" key="4">
    <source>
        <dbReference type="SAM" id="MobiDB-lite"/>
    </source>
</evidence>
<feature type="repeat" description="PPR" evidence="3">
    <location>
        <begin position="387"/>
        <end position="421"/>
    </location>
</feature>
<dbReference type="AlphaFoldDB" id="A0A804HRP4"/>
<keyword evidence="6" id="KW-1185">Reference proteome</keyword>
<feature type="repeat" description="PPR" evidence="3">
    <location>
        <begin position="280"/>
        <end position="314"/>
    </location>
</feature>
<dbReference type="InParanoid" id="A0A804HRP4"/>
<dbReference type="EnsemblPlants" id="Ma01_t08350.1">
    <property type="protein sequence ID" value="Ma01_p08350.1"/>
    <property type="gene ID" value="Ma01_g08350"/>
</dbReference>
<evidence type="ECO:0000313" key="5">
    <source>
        <dbReference type="EnsemblPlants" id="Ma01_p08350.1"/>
    </source>
</evidence>
<organism evidence="5 6">
    <name type="scientific">Musa acuminata subsp. malaccensis</name>
    <name type="common">Wild banana</name>
    <name type="synonym">Musa malaccensis</name>
    <dbReference type="NCBI Taxonomy" id="214687"/>
    <lineage>
        <taxon>Eukaryota</taxon>
        <taxon>Viridiplantae</taxon>
        <taxon>Streptophyta</taxon>
        <taxon>Embryophyta</taxon>
        <taxon>Tracheophyta</taxon>
        <taxon>Spermatophyta</taxon>
        <taxon>Magnoliopsida</taxon>
        <taxon>Liliopsida</taxon>
        <taxon>Zingiberales</taxon>
        <taxon>Musaceae</taxon>
        <taxon>Musa</taxon>
    </lineage>
</organism>
<dbReference type="PANTHER" id="PTHR47447">
    <property type="entry name" value="OS03G0856100 PROTEIN"/>
    <property type="match status" value="1"/>
</dbReference>
<dbReference type="InterPro" id="IPR002885">
    <property type="entry name" value="PPR_rpt"/>
</dbReference>
<feature type="compositionally biased region" description="Basic and acidic residues" evidence="4">
    <location>
        <begin position="713"/>
        <end position="731"/>
    </location>
</feature>
<feature type="compositionally biased region" description="Basic residues" evidence="4">
    <location>
        <begin position="732"/>
        <end position="741"/>
    </location>
</feature>
<protein>
    <recommendedName>
        <fullName evidence="7">Pentacotripeptide-repeat region of PRORP domain-containing protein</fullName>
    </recommendedName>
</protein>
<reference evidence="5" key="1">
    <citation type="submission" date="2021-05" db="UniProtKB">
        <authorList>
            <consortium name="EnsemblPlants"/>
        </authorList>
    </citation>
    <scope>IDENTIFICATION</scope>
    <source>
        <strain evidence="5">subsp. malaccensis</strain>
    </source>
</reference>
<feature type="region of interest" description="Disordered" evidence="4">
    <location>
        <begin position="532"/>
        <end position="799"/>
    </location>
</feature>
<name>A0A804HRP4_MUSAM</name>
<feature type="repeat" description="PPR" evidence="3">
    <location>
        <begin position="245"/>
        <end position="279"/>
    </location>
</feature>
<feature type="compositionally biased region" description="Low complexity" evidence="4">
    <location>
        <begin position="666"/>
        <end position="676"/>
    </location>
</feature>